<protein>
    <submittedName>
        <fullName evidence="2">Uncharacterized protein</fullName>
    </submittedName>
</protein>
<name>A0A9Q0JSN1_9MAGN</name>
<evidence type="ECO:0000313" key="2">
    <source>
        <dbReference type="EMBL" id="KAJ4950027.1"/>
    </source>
</evidence>
<sequence length="120" mass="13807">MLLGAVEAFSINGSSALRCPRRRVATPKLTQTERFNNYWKSSIRWMGLLNVKVNYGWSWMYKHSTILPQKRWNVHSCENTDKVQLMKKSQPEKSSSSENKPESVMQNPSGEPQAKSWSTS</sequence>
<dbReference type="Proteomes" id="UP001141806">
    <property type="component" value="Unassembled WGS sequence"/>
</dbReference>
<feature type="region of interest" description="Disordered" evidence="1">
    <location>
        <begin position="82"/>
        <end position="120"/>
    </location>
</feature>
<reference evidence="2" key="1">
    <citation type="journal article" date="2023" name="Plant J.">
        <title>The genome of the king protea, Protea cynaroides.</title>
        <authorList>
            <person name="Chang J."/>
            <person name="Duong T.A."/>
            <person name="Schoeman C."/>
            <person name="Ma X."/>
            <person name="Roodt D."/>
            <person name="Barker N."/>
            <person name="Li Z."/>
            <person name="Van de Peer Y."/>
            <person name="Mizrachi E."/>
        </authorList>
    </citation>
    <scope>NUCLEOTIDE SEQUENCE</scope>
    <source>
        <tissue evidence="2">Young leaves</tissue>
    </source>
</reference>
<proteinExistence type="predicted"/>
<feature type="compositionally biased region" description="Polar residues" evidence="1">
    <location>
        <begin position="104"/>
        <end position="120"/>
    </location>
</feature>
<gene>
    <name evidence="2" type="ORF">NE237_026859</name>
</gene>
<keyword evidence="3" id="KW-1185">Reference proteome</keyword>
<organism evidence="2 3">
    <name type="scientific">Protea cynaroides</name>
    <dbReference type="NCBI Taxonomy" id="273540"/>
    <lineage>
        <taxon>Eukaryota</taxon>
        <taxon>Viridiplantae</taxon>
        <taxon>Streptophyta</taxon>
        <taxon>Embryophyta</taxon>
        <taxon>Tracheophyta</taxon>
        <taxon>Spermatophyta</taxon>
        <taxon>Magnoliopsida</taxon>
        <taxon>Proteales</taxon>
        <taxon>Proteaceae</taxon>
        <taxon>Protea</taxon>
    </lineage>
</organism>
<evidence type="ECO:0000313" key="3">
    <source>
        <dbReference type="Proteomes" id="UP001141806"/>
    </source>
</evidence>
<dbReference type="EMBL" id="JAMYWD010000012">
    <property type="protein sequence ID" value="KAJ4950027.1"/>
    <property type="molecule type" value="Genomic_DNA"/>
</dbReference>
<evidence type="ECO:0000256" key="1">
    <source>
        <dbReference type="SAM" id="MobiDB-lite"/>
    </source>
</evidence>
<accession>A0A9Q0JSN1</accession>
<comment type="caution">
    <text evidence="2">The sequence shown here is derived from an EMBL/GenBank/DDBJ whole genome shotgun (WGS) entry which is preliminary data.</text>
</comment>
<dbReference type="AlphaFoldDB" id="A0A9Q0JSN1"/>